<dbReference type="EMBL" id="JRMW01000025">
    <property type="protein sequence ID" value="KGF04714.1"/>
    <property type="molecule type" value="Genomic_DNA"/>
</dbReference>
<feature type="transmembrane region" description="Helical" evidence="1">
    <location>
        <begin position="180"/>
        <end position="202"/>
    </location>
</feature>
<protein>
    <recommendedName>
        <fullName evidence="4">ABC transporter permease</fullName>
    </recommendedName>
</protein>
<feature type="transmembrane region" description="Helical" evidence="1">
    <location>
        <begin position="12"/>
        <end position="32"/>
    </location>
</feature>
<dbReference type="InterPro" id="IPR053046">
    <property type="entry name" value="ABC-5_transporter"/>
</dbReference>
<dbReference type="RefSeq" id="WP_037326765.1">
    <property type="nucleotide sequence ID" value="NZ_JRMW01000025.1"/>
</dbReference>
<keyword evidence="1" id="KW-0472">Membrane</keyword>
<accession>A0A095Z8C0</accession>
<sequence>MKDFRKLLKLTWKRYAIWLILVGFFFTLSNTLGVKSNLKWDAIRITDNVRQMENYLGEEKSHPKDQKIDEKYLKEAEKTAQAFAKKYKLRYRKERSYDEDYMEKLNKDDLWDKQTTYEEYMRGRENINSYKLDMTEKLTSSMALSLVFIMIISMGLTSIEESLNYYDFTRMLPWSKKREFLMKIGVALVFGIALFIINIIMVSITIKGSVFSEIANFAKMGIFLMKSMISLVSASLVGVSLGLLAGNFLGHIGLSIIAIGFVEWFKLIIFSFLGIFGDTYPGTFNDAYYNFKNDLAPASRVFLSLLNADFEKTSTLWAGLVVALIIAVGTYFLIGRSSAERSGYMVKNKALSEICKWSGILSLTSILFVIISSFISFDGASIILRIFAYALSLLISYKLFDILFKIRLKF</sequence>
<evidence type="ECO:0000256" key="1">
    <source>
        <dbReference type="SAM" id="Phobius"/>
    </source>
</evidence>
<feature type="transmembrane region" description="Helical" evidence="1">
    <location>
        <begin position="382"/>
        <end position="400"/>
    </location>
</feature>
<feature type="transmembrane region" description="Helical" evidence="1">
    <location>
        <begin position="222"/>
        <end position="245"/>
    </location>
</feature>
<evidence type="ECO:0000313" key="3">
    <source>
        <dbReference type="Proteomes" id="UP000029579"/>
    </source>
</evidence>
<dbReference type="AlphaFoldDB" id="A0A095Z8C0"/>
<dbReference type="PANTHER" id="PTHR39177:SF1">
    <property type="entry name" value="ABC TRANSPORTER PERMEASE YTRC-RELATED"/>
    <property type="match status" value="1"/>
</dbReference>
<dbReference type="eggNOG" id="ENOG502ZMJV">
    <property type="taxonomic scope" value="Bacteria"/>
</dbReference>
<comment type="caution">
    <text evidence="2">The sequence shown here is derived from an EMBL/GenBank/DDBJ whole genome shotgun (WGS) entry which is preliminary data.</text>
</comment>
<proteinExistence type="predicted"/>
<dbReference type="Proteomes" id="UP000029579">
    <property type="component" value="Unassembled WGS sequence"/>
</dbReference>
<reference evidence="2 3" key="1">
    <citation type="submission" date="2014-07" db="EMBL/GenBank/DDBJ databases">
        <authorList>
            <person name="McCorrison J."/>
            <person name="Sanka R."/>
            <person name="Torralba M."/>
            <person name="Gillis M."/>
            <person name="Haft D.H."/>
            <person name="Methe B."/>
            <person name="Sutton G."/>
            <person name="Nelson K.E."/>
        </authorList>
    </citation>
    <scope>NUCLEOTIDE SEQUENCE [LARGE SCALE GENOMIC DNA]</scope>
    <source>
        <strain evidence="2 3">S7-1-13</strain>
    </source>
</reference>
<feature type="transmembrane region" description="Helical" evidence="1">
    <location>
        <begin position="252"/>
        <end position="276"/>
    </location>
</feature>
<dbReference type="PANTHER" id="PTHR39177">
    <property type="entry name" value="ABC TRANSPORTER PERMEASE YTRC-RELATED"/>
    <property type="match status" value="1"/>
</dbReference>
<feature type="transmembrane region" description="Helical" evidence="1">
    <location>
        <begin position="354"/>
        <end position="376"/>
    </location>
</feature>
<organism evidence="2 3">
    <name type="scientific">Anaerococcus lactolyticus S7-1-13</name>
    <dbReference type="NCBI Taxonomy" id="1284686"/>
    <lineage>
        <taxon>Bacteria</taxon>
        <taxon>Bacillati</taxon>
        <taxon>Bacillota</taxon>
        <taxon>Tissierellia</taxon>
        <taxon>Tissierellales</taxon>
        <taxon>Peptoniphilaceae</taxon>
        <taxon>Anaerococcus</taxon>
    </lineage>
</organism>
<evidence type="ECO:0000313" key="2">
    <source>
        <dbReference type="EMBL" id="KGF04714.1"/>
    </source>
</evidence>
<feature type="transmembrane region" description="Helical" evidence="1">
    <location>
        <begin position="315"/>
        <end position="334"/>
    </location>
</feature>
<evidence type="ECO:0008006" key="4">
    <source>
        <dbReference type="Google" id="ProtNLM"/>
    </source>
</evidence>
<keyword evidence="1" id="KW-0812">Transmembrane</keyword>
<gene>
    <name evidence="2" type="ORF">HMPREF1630_02610</name>
</gene>
<name>A0A095Z8C0_9FIRM</name>
<keyword evidence="1" id="KW-1133">Transmembrane helix</keyword>
<dbReference type="OrthoDB" id="1693069at2"/>